<sequence>MPTAPIATPRYNVPFNPVYAPEHAIQRSKAKGPLFCESVPYKEQNLPEFSCAVTLDLLYLGKEIGKIFDAAKPKGCNIQATVFYIDSTSLKEKTRIINWVSSNRANFPKGKVSFPYCKEIVIQVSNPIILPQPVIVEVRSDVAHFAAIFHHCCEITSGFYWTVNPAGVNVVGNTTYHTEDSYVTVVQNSNAYRSVTLIPTTCKITGSDNLSCSQNNIKQMFQSLGEEVTASCHGQKSVFLYETTHGLDNDTNNLVTIEVNHSPLDYWSYVGTVDDYCIDGKDVGCKSNITLRKAGISVSCGHRNL</sequence>
<evidence type="ECO:0000313" key="1">
    <source>
        <dbReference type="EMBL" id="GFR28747.1"/>
    </source>
</evidence>
<gene>
    <name evidence="1" type="ORF">TNCT_119521</name>
</gene>
<dbReference type="Proteomes" id="UP000887116">
    <property type="component" value="Unassembled WGS sequence"/>
</dbReference>
<evidence type="ECO:0000313" key="2">
    <source>
        <dbReference type="Proteomes" id="UP000887116"/>
    </source>
</evidence>
<reference evidence="1" key="1">
    <citation type="submission" date="2020-07" db="EMBL/GenBank/DDBJ databases">
        <title>Multicomponent nature underlies the extraordinary mechanical properties of spider dragline silk.</title>
        <authorList>
            <person name="Kono N."/>
            <person name="Nakamura H."/>
            <person name="Mori M."/>
            <person name="Yoshida Y."/>
            <person name="Ohtoshi R."/>
            <person name="Malay A.D."/>
            <person name="Moran D.A.P."/>
            <person name="Tomita M."/>
            <person name="Numata K."/>
            <person name="Arakawa K."/>
        </authorList>
    </citation>
    <scope>NUCLEOTIDE SEQUENCE</scope>
</reference>
<dbReference type="AlphaFoldDB" id="A0A8X6M1Q7"/>
<keyword evidence="2" id="KW-1185">Reference proteome</keyword>
<protein>
    <submittedName>
        <fullName evidence="1">Uncharacterized protein</fullName>
    </submittedName>
</protein>
<dbReference type="EMBL" id="BMAO01019153">
    <property type="protein sequence ID" value="GFR28747.1"/>
    <property type="molecule type" value="Genomic_DNA"/>
</dbReference>
<proteinExistence type="predicted"/>
<organism evidence="1 2">
    <name type="scientific">Trichonephila clavata</name>
    <name type="common">Joro spider</name>
    <name type="synonym">Nephila clavata</name>
    <dbReference type="NCBI Taxonomy" id="2740835"/>
    <lineage>
        <taxon>Eukaryota</taxon>
        <taxon>Metazoa</taxon>
        <taxon>Ecdysozoa</taxon>
        <taxon>Arthropoda</taxon>
        <taxon>Chelicerata</taxon>
        <taxon>Arachnida</taxon>
        <taxon>Araneae</taxon>
        <taxon>Araneomorphae</taxon>
        <taxon>Entelegynae</taxon>
        <taxon>Araneoidea</taxon>
        <taxon>Nephilidae</taxon>
        <taxon>Trichonephila</taxon>
    </lineage>
</organism>
<comment type="caution">
    <text evidence="1">The sequence shown here is derived from an EMBL/GenBank/DDBJ whole genome shotgun (WGS) entry which is preliminary data.</text>
</comment>
<accession>A0A8X6M1Q7</accession>
<name>A0A8X6M1Q7_TRICU</name>